<sequence>MQQALILANRGRLTVSPNPMVGCIIVKNGQIVGEGWHQKAGQPHAEIYAIKMAGEKVHGATVYVTLEPCCHTGRTGPCTDALIAAKVKRIVIATFDPNPKVAGKGIAKLQEAGLKVEVGILEKQAKQLNKIFFHYQQTRKPYVFAKWAMSLDGKISVNNSDSKQISSEASREYTHQTRNICDAIVIGKNTLLRDNPKLDVRVGVSEIVNPIRFVVFSKLTKIDSNWHILDQKIAKTIFVCTDISSEAEEKLNSLNIDFWLLPAAGDGRKVFLEKFLEKAGSVRISSVLIEGGKGLLNDFINQKLVDEFMVYISPVLIADFENKQKLIFNSVGRLDKDILVSAKVKGDN</sequence>
<dbReference type="UniPathway" id="UPA00275">
    <property type="reaction ID" value="UER00401"/>
</dbReference>
<evidence type="ECO:0000256" key="10">
    <source>
        <dbReference type="ARBA" id="ARBA00022857"/>
    </source>
</evidence>
<keyword evidence="12" id="KW-0511">Multifunctional enzyme</keyword>
<evidence type="ECO:0000256" key="13">
    <source>
        <dbReference type="PIRNR" id="PIRNR006769"/>
    </source>
</evidence>
<comment type="catalytic activity">
    <reaction evidence="13">
        <text>5-amino-6-(5-phospho-D-ribitylamino)uracil + NADP(+) = 5-amino-6-(5-phospho-D-ribosylamino)uracil + NADPH + H(+)</text>
        <dbReference type="Rhea" id="RHEA:17845"/>
        <dbReference type="ChEBI" id="CHEBI:15378"/>
        <dbReference type="ChEBI" id="CHEBI:57783"/>
        <dbReference type="ChEBI" id="CHEBI:58349"/>
        <dbReference type="ChEBI" id="CHEBI:58421"/>
        <dbReference type="ChEBI" id="CHEBI:58453"/>
        <dbReference type="EC" id="1.1.1.193"/>
    </reaction>
</comment>
<feature type="binding site" evidence="15">
    <location>
        <position position="290"/>
    </location>
    <ligand>
        <name>substrate</name>
    </ligand>
</feature>
<accession>A0A1J0KUR1</accession>
<feature type="binding site" evidence="15">
    <location>
        <position position="178"/>
    </location>
    <ligand>
        <name>substrate</name>
    </ligand>
</feature>
<evidence type="ECO:0000256" key="9">
    <source>
        <dbReference type="ARBA" id="ARBA00022833"/>
    </source>
</evidence>
<dbReference type="STRING" id="1542390.KX01_409"/>
<dbReference type="InterPro" id="IPR050765">
    <property type="entry name" value="Riboflavin_Biosynth_HTPR"/>
</dbReference>
<dbReference type="KEGG" id="frc:KX01_409"/>
<evidence type="ECO:0000313" key="18">
    <source>
        <dbReference type="EMBL" id="APC97489.1"/>
    </source>
</evidence>
<comment type="similarity">
    <text evidence="4 13">In the N-terminal section; belongs to the cytidine and deoxycytidylate deaminase family.</text>
</comment>
<evidence type="ECO:0000313" key="19">
    <source>
        <dbReference type="Proteomes" id="UP000182521"/>
    </source>
</evidence>
<comment type="cofactor">
    <cofactor evidence="13 16">
        <name>Zn(2+)</name>
        <dbReference type="ChEBI" id="CHEBI:29105"/>
    </cofactor>
    <text evidence="13 16">Binds 1 zinc ion.</text>
</comment>
<comment type="pathway">
    <text evidence="2 13">Cofactor biosynthesis; riboflavin biosynthesis; 5-amino-6-(D-ribitylamino)uracil from GTP: step 2/4.</text>
</comment>
<dbReference type="InterPro" id="IPR002734">
    <property type="entry name" value="RibDG_C"/>
</dbReference>
<gene>
    <name evidence="18" type="primary">ribD</name>
    <name evidence="18" type="ORF">KX01_409</name>
</gene>
<dbReference type="AlphaFoldDB" id="A0A1J0KUR1"/>
<dbReference type="Gene3D" id="3.40.140.10">
    <property type="entry name" value="Cytidine Deaminase, domain 2"/>
    <property type="match status" value="1"/>
</dbReference>
<feature type="binding site" evidence="15">
    <location>
        <position position="198"/>
    </location>
    <ligand>
        <name>substrate</name>
    </ligand>
</feature>
<comment type="similarity">
    <text evidence="5 13">In the C-terminal section; belongs to the HTP reductase family.</text>
</comment>
<dbReference type="Pfam" id="PF01872">
    <property type="entry name" value="RibD_C"/>
    <property type="match status" value="1"/>
</dbReference>
<evidence type="ECO:0000256" key="4">
    <source>
        <dbReference type="ARBA" id="ARBA00005259"/>
    </source>
</evidence>
<keyword evidence="11 13" id="KW-0560">Oxidoreductase</keyword>
<dbReference type="InterPro" id="IPR016193">
    <property type="entry name" value="Cytidine_deaminase-like"/>
</dbReference>
<evidence type="ECO:0000256" key="14">
    <source>
        <dbReference type="PIRSR" id="PIRSR006769-1"/>
    </source>
</evidence>
<evidence type="ECO:0000256" key="15">
    <source>
        <dbReference type="PIRSR" id="PIRSR006769-2"/>
    </source>
</evidence>
<reference evidence="19" key="1">
    <citation type="submission" date="2014-10" db="EMBL/GenBank/DDBJ databases">
        <authorList>
            <person name="Kuske C.R."/>
            <person name="Challacombe J.F."/>
            <person name="Daligault H.E."/>
            <person name="Davenport K.W."/>
            <person name="Johnson S.L."/>
            <person name="Siddaramappa S."/>
            <person name="Petersen J.M."/>
        </authorList>
    </citation>
    <scope>NUCLEOTIDE SEQUENCE [LARGE SCALE GENOMIC DNA]</scope>
    <source>
        <strain evidence="19">CA97-1460</strain>
    </source>
</reference>
<evidence type="ECO:0000256" key="1">
    <source>
        <dbReference type="ARBA" id="ARBA00002151"/>
    </source>
</evidence>
<keyword evidence="6 13" id="KW-0686">Riboflavin biosynthesis</keyword>
<evidence type="ECO:0000256" key="3">
    <source>
        <dbReference type="ARBA" id="ARBA00004910"/>
    </source>
</evidence>
<dbReference type="InterPro" id="IPR016192">
    <property type="entry name" value="APOBEC/CMP_deaminase_Zn-bd"/>
</dbReference>
<dbReference type="EC" id="1.1.1.193" evidence="13"/>
<dbReference type="InterPro" id="IPR002125">
    <property type="entry name" value="CMP_dCMP_dom"/>
</dbReference>
<evidence type="ECO:0000256" key="6">
    <source>
        <dbReference type="ARBA" id="ARBA00022619"/>
    </source>
</evidence>
<feature type="binding site" evidence="16">
    <location>
        <position position="78"/>
    </location>
    <ligand>
        <name>Zn(2+)</name>
        <dbReference type="ChEBI" id="CHEBI:29105"/>
        <note>catalytic</note>
    </ligand>
</feature>
<comment type="pathway">
    <text evidence="3 13">Cofactor biosynthesis; riboflavin biosynthesis; 5-amino-6-(D-ribitylamino)uracil from GTP: step 3/4.</text>
</comment>
<organism evidence="18 19">
    <name type="scientific">Francisella frigiditurris</name>
    <dbReference type="NCBI Taxonomy" id="1542390"/>
    <lineage>
        <taxon>Bacteria</taxon>
        <taxon>Pseudomonadati</taxon>
        <taxon>Pseudomonadota</taxon>
        <taxon>Gammaproteobacteria</taxon>
        <taxon>Thiotrichales</taxon>
        <taxon>Francisellaceae</taxon>
        <taxon>Francisella</taxon>
    </lineage>
</organism>
<dbReference type="PANTHER" id="PTHR38011">
    <property type="entry name" value="DIHYDROFOLATE REDUCTASE FAMILY PROTEIN (AFU_ORTHOLOGUE AFUA_8G06820)"/>
    <property type="match status" value="1"/>
</dbReference>
<dbReference type="PROSITE" id="PS51747">
    <property type="entry name" value="CYT_DCMP_DEAMINASES_2"/>
    <property type="match status" value="1"/>
</dbReference>
<dbReference type="Pfam" id="PF00383">
    <property type="entry name" value="dCMP_cyt_deam_1"/>
    <property type="match status" value="1"/>
</dbReference>
<comment type="catalytic activity">
    <reaction evidence="13">
        <text>2,5-diamino-6-hydroxy-4-(5-phosphoribosylamino)-pyrimidine + H2O + H(+) = 5-amino-6-(5-phospho-D-ribosylamino)uracil + NH4(+)</text>
        <dbReference type="Rhea" id="RHEA:21868"/>
        <dbReference type="ChEBI" id="CHEBI:15377"/>
        <dbReference type="ChEBI" id="CHEBI:15378"/>
        <dbReference type="ChEBI" id="CHEBI:28938"/>
        <dbReference type="ChEBI" id="CHEBI:58453"/>
        <dbReference type="ChEBI" id="CHEBI:58614"/>
        <dbReference type="EC" id="3.5.4.26"/>
    </reaction>
</comment>
<dbReference type="SUPFAM" id="SSF53597">
    <property type="entry name" value="Dihydrofolate reductase-like"/>
    <property type="match status" value="1"/>
</dbReference>
<evidence type="ECO:0000256" key="8">
    <source>
        <dbReference type="ARBA" id="ARBA00022801"/>
    </source>
</evidence>
<dbReference type="PIRSF" id="PIRSF006769">
    <property type="entry name" value="RibD"/>
    <property type="match status" value="1"/>
</dbReference>
<feature type="binding site" evidence="15">
    <location>
        <position position="190"/>
    </location>
    <ligand>
        <name>NADP(+)</name>
        <dbReference type="ChEBI" id="CHEBI:58349"/>
    </ligand>
</feature>
<dbReference type="GO" id="GO:0009231">
    <property type="term" value="P:riboflavin biosynthetic process"/>
    <property type="evidence" value="ECO:0007669"/>
    <property type="project" value="UniProtKB-UniPathway"/>
</dbReference>
<evidence type="ECO:0000256" key="12">
    <source>
        <dbReference type="ARBA" id="ARBA00023268"/>
    </source>
</evidence>
<feature type="binding site" evidence="15">
    <location>
        <position position="148"/>
    </location>
    <ligand>
        <name>NADP(+)</name>
        <dbReference type="ChEBI" id="CHEBI:58349"/>
    </ligand>
</feature>
<dbReference type="SUPFAM" id="SSF53927">
    <property type="entry name" value="Cytidine deaminase-like"/>
    <property type="match status" value="1"/>
</dbReference>
<keyword evidence="19" id="KW-1185">Reference proteome</keyword>
<feature type="binding site" evidence="16">
    <location>
        <position position="44"/>
    </location>
    <ligand>
        <name>Zn(2+)</name>
        <dbReference type="ChEBI" id="CHEBI:29105"/>
        <note>catalytic</note>
    </ligand>
</feature>
<dbReference type="GO" id="GO:0008703">
    <property type="term" value="F:5-amino-6-(5-phosphoribosylamino)uracil reductase activity"/>
    <property type="evidence" value="ECO:0007669"/>
    <property type="project" value="UniProtKB-EC"/>
</dbReference>
<feature type="domain" description="CMP/dCMP-type deaminase" evidence="17">
    <location>
        <begin position="1"/>
        <end position="117"/>
    </location>
</feature>
<feature type="binding site" evidence="15">
    <location>
        <position position="194"/>
    </location>
    <ligand>
        <name>NADP(+)</name>
        <dbReference type="ChEBI" id="CHEBI:58349"/>
    </ligand>
</feature>
<dbReference type="CDD" id="cd01284">
    <property type="entry name" value="Riboflavin_deaminase-reductase"/>
    <property type="match status" value="1"/>
</dbReference>
<keyword evidence="9 13" id="KW-0862">Zinc</keyword>
<feature type="binding site" evidence="15">
    <location>
        <position position="201"/>
    </location>
    <ligand>
        <name>substrate</name>
    </ligand>
</feature>
<keyword evidence="10 13" id="KW-0521">NADP</keyword>
<dbReference type="EMBL" id="CP009654">
    <property type="protein sequence ID" value="APC97489.1"/>
    <property type="molecule type" value="Genomic_DNA"/>
</dbReference>
<name>A0A1J0KUR1_9GAMM</name>
<dbReference type="FunFam" id="3.40.140.10:FF:000025">
    <property type="entry name" value="Riboflavin biosynthesis protein RibD"/>
    <property type="match status" value="1"/>
</dbReference>
<comment type="function">
    <text evidence="1 13">Converts 2,5-diamino-6-(ribosylamino)-4(3h)-pyrimidinone 5'-phosphate into 5-amino-6-(ribosylamino)-2,4(1h,3h)-pyrimidinedione 5'-phosphate.</text>
</comment>
<keyword evidence="7 13" id="KW-0479">Metal-binding</keyword>
<evidence type="ECO:0000256" key="2">
    <source>
        <dbReference type="ARBA" id="ARBA00004882"/>
    </source>
</evidence>
<dbReference type="Gene3D" id="3.40.430.10">
    <property type="entry name" value="Dihydrofolate Reductase, subunit A"/>
    <property type="match status" value="1"/>
</dbReference>
<dbReference type="EC" id="3.5.4.26" evidence="13"/>
<keyword evidence="8 13" id="KW-0378">Hydrolase</keyword>
<dbReference type="InterPro" id="IPR004794">
    <property type="entry name" value="Eubact_RibD"/>
</dbReference>
<dbReference type="GO" id="GO:0008835">
    <property type="term" value="F:diaminohydroxyphosphoribosylaminopyrimidine deaminase activity"/>
    <property type="evidence" value="ECO:0007669"/>
    <property type="project" value="UniProtKB-EC"/>
</dbReference>
<evidence type="ECO:0000256" key="5">
    <source>
        <dbReference type="ARBA" id="ARBA00007417"/>
    </source>
</evidence>
<dbReference type="PANTHER" id="PTHR38011:SF7">
    <property type="entry name" value="2,5-DIAMINO-6-RIBOSYLAMINO-4(3H)-PYRIMIDINONE 5'-PHOSPHATE REDUCTASE"/>
    <property type="match status" value="1"/>
</dbReference>
<dbReference type="GO" id="GO:0008270">
    <property type="term" value="F:zinc ion binding"/>
    <property type="evidence" value="ECO:0007669"/>
    <property type="project" value="InterPro"/>
</dbReference>
<evidence type="ECO:0000256" key="11">
    <source>
        <dbReference type="ARBA" id="ARBA00023002"/>
    </source>
</evidence>
<dbReference type="Proteomes" id="UP000182521">
    <property type="component" value="Chromosome"/>
</dbReference>
<dbReference type="InterPro" id="IPR024072">
    <property type="entry name" value="DHFR-like_dom_sf"/>
</dbReference>
<feature type="active site" description="Proton donor" evidence="14">
    <location>
        <position position="46"/>
    </location>
</feature>
<feature type="binding site" evidence="16">
    <location>
        <position position="69"/>
    </location>
    <ligand>
        <name>Zn(2+)</name>
        <dbReference type="ChEBI" id="CHEBI:29105"/>
        <note>catalytic</note>
    </ligand>
</feature>
<protein>
    <recommendedName>
        <fullName evidence="13">Riboflavin biosynthesis protein RibD</fullName>
    </recommendedName>
    <domain>
        <recommendedName>
            <fullName evidence="13">Diaminohydroxyphosphoribosylaminopyrimidine deaminase</fullName>
            <shortName evidence="13">DRAP deaminase</shortName>
            <ecNumber evidence="13">3.5.4.26</ecNumber>
        </recommendedName>
        <alternativeName>
            <fullName evidence="13">Riboflavin-specific deaminase</fullName>
        </alternativeName>
    </domain>
    <domain>
        <recommendedName>
            <fullName evidence="13">5-amino-6-(5-phosphoribosylamino)uracil reductase</fullName>
            <ecNumber evidence="13">1.1.1.193</ecNumber>
        </recommendedName>
        <alternativeName>
            <fullName evidence="13">HTP reductase</fullName>
        </alternativeName>
    </domain>
</protein>
<evidence type="ECO:0000256" key="7">
    <source>
        <dbReference type="ARBA" id="ARBA00022723"/>
    </source>
</evidence>
<proteinExistence type="inferred from homology"/>
<evidence type="ECO:0000259" key="17">
    <source>
        <dbReference type="PROSITE" id="PS51747"/>
    </source>
</evidence>
<dbReference type="NCBIfam" id="TIGR00326">
    <property type="entry name" value="eubact_ribD"/>
    <property type="match status" value="1"/>
</dbReference>
<dbReference type="PROSITE" id="PS00903">
    <property type="entry name" value="CYT_DCMP_DEAMINASES_1"/>
    <property type="match status" value="1"/>
</dbReference>
<evidence type="ECO:0000256" key="16">
    <source>
        <dbReference type="PIRSR" id="PIRSR006769-3"/>
    </source>
</evidence>
<feature type="binding site" evidence="15">
    <location>
        <position position="162"/>
    </location>
    <ligand>
        <name>substrate</name>
    </ligand>
</feature>